<sequence length="698" mass="73706">MIAGFVLGSGPDGPELWDGLFGLPGCGKAELGEKVGLGWTAPRERRERAKSGSEASRLMASSLVPEAWACGRTVGPGWSFGAGGGGGGALRAGCEVVGARVGYLRDAAPAAREALDADEPMSDLCIQLQHLSGDELENRQANISPRPANMRSYFIGALLGAVSFASALTVAPYTGTIIKGKQFPSLIEVDLEELVDGLESGLFTSYDLVRAYEARIMEVNSTLHMVTELNPDALTIASQLDSMRANGTVLGPLHGIPILIKNNIATYDKMNNTAGSWSLVGAKVPCDSTMAAKLRKAGAIILGKTNLSQWANYRSDNTSNGWSAYGGQTYAAYYPGQDPSGSSSGSGVSSSIGLALAALGTETDGSILSPSEVNNLVGIKPTVGLTSRYLVIPISEHQDTIGPMARSVKDAAYLLQAIAGPDPKDNYTLANPAVNGSIPDYVAACNYNAFAGKKIGVARNVIAAYGKYIDAPVLAAFNEAIVQVAAAGAEIVDANFTGFAEYLNSNNETLVLNADFLVDLAKYFSELTYNPYGIENLAEERNFTQTFPLEDYPQRDTGVWDGALKQGWNNTDPRFWAAYQADLYFGGEGGILGALARTNASAVMMPTAISPGIPAIVGSPVITVPLGFYPANTTVVLNGFGNLVATGPNVPFGLSFMGAKWSEAELIGFGYAYEQRTMHRNDVQPYLVPNIELADFVS</sequence>
<evidence type="ECO:0000313" key="2">
    <source>
        <dbReference type="EMBL" id="KAK0309623.1"/>
    </source>
</evidence>
<dbReference type="Gene3D" id="3.90.1300.10">
    <property type="entry name" value="Amidase signature (AS) domain"/>
    <property type="match status" value="1"/>
</dbReference>
<comment type="caution">
    <text evidence="2">The sequence shown here is derived from an EMBL/GenBank/DDBJ whole genome shotgun (WGS) entry which is preliminary data.</text>
</comment>
<protein>
    <recommendedName>
        <fullName evidence="1">Amidase domain-containing protein</fullName>
    </recommendedName>
</protein>
<dbReference type="InterPro" id="IPR036928">
    <property type="entry name" value="AS_sf"/>
</dbReference>
<dbReference type="PANTHER" id="PTHR42678:SF34">
    <property type="entry name" value="OS04G0183300 PROTEIN"/>
    <property type="match status" value="1"/>
</dbReference>
<gene>
    <name evidence="2" type="ORF">LTR82_015112</name>
</gene>
<evidence type="ECO:0000313" key="3">
    <source>
        <dbReference type="Proteomes" id="UP001168146"/>
    </source>
</evidence>
<proteinExistence type="predicted"/>
<evidence type="ECO:0000259" key="1">
    <source>
        <dbReference type="Pfam" id="PF01425"/>
    </source>
</evidence>
<dbReference type="PANTHER" id="PTHR42678">
    <property type="entry name" value="AMIDASE"/>
    <property type="match status" value="1"/>
</dbReference>
<accession>A0AAN6FB82</accession>
<dbReference type="Proteomes" id="UP001168146">
    <property type="component" value="Unassembled WGS sequence"/>
</dbReference>
<dbReference type="InterPro" id="IPR023631">
    <property type="entry name" value="Amidase_dom"/>
</dbReference>
<dbReference type="EMBL" id="JASUXU010000080">
    <property type="protein sequence ID" value="KAK0309623.1"/>
    <property type="molecule type" value="Genomic_DNA"/>
</dbReference>
<feature type="domain" description="Amidase" evidence="1">
    <location>
        <begin position="207"/>
        <end position="509"/>
    </location>
</feature>
<dbReference type="AlphaFoldDB" id="A0AAN6FB82"/>
<organism evidence="2 3">
    <name type="scientific">Friedmanniomyces endolithicus</name>
    <dbReference type="NCBI Taxonomy" id="329885"/>
    <lineage>
        <taxon>Eukaryota</taxon>
        <taxon>Fungi</taxon>
        <taxon>Dikarya</taxon>
        <taxon>Ascomycota</taxon>
        <taxon>Pezizomycotina</taxon>
        <taxon>Dothideomycetes</taxon>
        <taxon>Dothideomycetidae</taxon>
        <taxon>Mycosphaerellales</taxon>
        <taxon>Teratosphaeriaceae</taxon>
        <taxon>Friedmanniomyces</taxon>
    </lineage>
</organism>
<name>A0AAN6FB82_9PEZI</name>
<reference evidence="2" key="1">
    <citation type="submission" date="2021-12" db="EMBL/GenBank/DDBJ databases">
        <title>Black yeast isolated from Biological Soil Crust.</title>
        <authorList>
            <person name="Kurbessoian T."/>
        </authorList>
    </citation>
    <scope>NUCLEOTIDE SEQUENCE</scope>
    <source>
        <strain evidence="2">CCFEE 5208</strain>
    </source>
</reference>
<dbReference type="Pfam" id="PF01425">
    <property type="entry name" value="Amidase"/>
    <property type="match status" value="1"/>
</dbReference>
<dbReference type="SUPFAM" id="SSF75304">
    <property type="entry name" value="Amidase signature (AS) enzymes"/>
    <property type="match status" value="1"/>
</dbReference>